<dbReference type="Pfam" id="PF03328">
    <property type="entry name" value="HpcH_HpaI"/>
    <property type="match status" value="1"/>
</dbReference>
<dbReference type="InterPro" id="IPR005000">
    <property type="entry name" value="Aldolase/citrate-lyase_domain"/>
</dbReference>
<evidence type="ECO:0000259" key="2">
    <source>
        <dbReference type="Pfam" id="PF03328"/>
    </source>
</evidence>
<dbReference type="AlphaFoldDB" id="A0A679I3J3"/>
<dbReference type="InterPro" id="IPR015813">
    <property type="entry name" value="Pyrv/PenolPyrv_kinase-like_dom"/>
</dbReference>
<dbReference type="RefSeq" id="WP_162050257.1">
    <property type="nucleotide sequence ID" value="NZ_AP019011.1"/>
</dbReference>
<reference evidence="4" key="1">
    <citation type="submission" date="2020-01" db="EMBL/GenBank/DDBJ databases">
        <title>Phosphoaccumulans saitamaens gen. nov., sp. nov., a polyphosphate accumulating bacterium isolated from surface river water.</title>
        <authorList>
            <person name="Watanabe K."/>
            <person name="Suda W."/>
        </authorList>
    </citation>
    <scope>NUCLEOTIDE SEQUENCE [LARGE SCALE GENOMIC DNA]</scope>
    <source>
        <strain evidence="4">ICHIAU1</strain>
    </source>
</reference>
<dbReference type="OrthoDB" id="8481499at2"/>
<dbReference type="EMBL" id="AP022345">
    <property type="protein sequence ID" value="BBU68987.1"/>
    <property type="molecule type" value="Genomic_DNA"/>
</dbReference>
<organism evidence="3 4">
    <name type="scientific">Fluviibacter phosphoraccumulans</name>
    <dbReference type="NCBI Taxonomy" id="1751046"/>
    <lineage>
        <taxon>Bacteria</taxon>
        <taxon>Pseudomonadati</taxon>
        <taxon>Pseudomonadota</taxon>
        <taxon>Betaproteobacteria</taxon>
        <taxon>Rhodocyclales</taxon>
        <taxon>Fluviibacteraceae</taxon>
        <taxon>Fluviibacter</taxon>
    </lineage>
</organism>
<dbReference type="InterPro" id="IPR040186">
    <property type="entry name" value="Citramalyl-CoA_lyase"/>
</dbReference>
<dbReference type="GO" id="GO:0047777">
    <property type="term" value="F:(S)-citramalyl-CoA lyase activity"/>
    <property type="evidence" value="ECO:0007669"/>
    <property type="project" value="TreeGrafter"/>
</dbReference>
<gene>
    <name evidence="3" type="ORF">ICHIAU1_12700</name>
</gene>
<evidence type="ECO:0000313" key="4">
    <source>
        <dbReference type="Proteomes" id="UP000463961"/>
    </source>
</evidence>
<feature type="domain" description="HpcH/HpaI aldolase/citrate lyase" evidence="2">
    <location>
        <begin position="61"/>
        <end position="253"/>
    </location>
</feature>
<sequence>MTQAATNPALTPDDVLFPGEKPFPMLPAVDHYCGSEKLMKKAMALQADIAAEYGPLAMDITCDCEDGAAAGNEKAHAELCVAMINSSDNQFGRVGARIHDVTHEHWKDDLNILVGGAGNKLPFITLPKPRGIEDVALFLKELRAVEQQHGIARAIPAHVLIETHGALHDVWDIAALDGIESLDFGLMDFVSGHFGAIPGSAMKSPGQFDHPLVRRAKLEIASAALGHGKVPSHNVTTELSDLEYIRRDAERARQEFGYLRMWSIHPVQIRPILDAMSPDFSEVQDAAEIVSAAADADWGPIRHNGKLQDRAAYRYYWTLLKRARSTGVPLPAGIAERFFTA</sequence>
<dbReference type="GO" id="GO:0046872">
    <property type="term" value="F:metal ion binding"/>
    <property type="evidence" value="ECO:0007669"/>
    <property type="project" value="UniProtKB-KW"/>
</dbReference>
<name>A0A679I3J3_9RHOO</name>
<dbReference type="SUPFAM" id="SSF51621">
    <property type="entry name" value="Phosphoenolpyruvate/pyruvate domain"/>
    <property type="match status" value="1"/>
</dbReference>
<keyword evidence="1" id="KW-0479">Metal-binding</keyword>
<dbReference type="GO" id="GO:0106064">
    <property type="term" value="P:regulation of cobalamin metabolic process"/>
    <property type="evidence" value="ECO:0007669"/>
    <property type="project" value="TreeGrafter"/>
</dbReference>
<dbReference type="Gene3D" id="3.20.20.60">
    <property type="entry name" value="Phosphoenolpyruvate-binding domains"/>
    <property type="match status" value="1"/>
</dbReference>
<proteinExistence type="predicted"/>
<dbReference type="Gene3D" id="6.10.140.960">
    <property type="match status" value="1"/>
</dbReference>
<dbReference type="PANTHER" id="PTHR11105:SF0">
    <property type="entry name" value="CITRAMALYL-COA LYASE, MITOCHONDRIAL"/>
    <property type="match status" value="1"/>
</dbReference>
<dbReference type="PANTHER" id="PTHR11105">
    <property type="entry name" value="CITRATE LYASE SUBUNIT BETA-RELATED"/>
    <property type="match status" value="1"/>
</dbReference>
<keyword evidence="3" id="KW-0456">Lyase</keyword>
<protein>
    <submittedName>
        <fullName evidence="3">Lyase</fullName>
    </submittedName>
</protein>
<accession>A0A679I3J3</accession>
<evidence type="ECO:0000256" key="1">
    <source>
        <dbReference type="ARBA" id="ARBA00022723"/>
    </source>
</evidence>
<dbReference type="Proteomes" id="UP000463961">
    <property type="component" value="Chromosome"/>
</dbReference>
<dbReference type="InterPro" id="IPR040442">
    <property type="entry name" value="Pyrv_kinase-like_dom_sf"/>
</dbReference>
<evidence type="ECO:0000313" key="3">
    <source>
        <dbReference type="EMBL" id="BBU68987.1"/>
    </source>
</evidence>
<keyword evidence="4" id="KW-1185">Reference proteome</keyword>